<accession>A0ABV6YGM8</accession>
<protein>
    <submittedName>
        <fullName evidence="3">MucR family transcriptional regulator</fullName>
    </submittedName>
</protein>
<feature type="compositionally biased region" description="Low complexity" evidence="2">
    <location>
        <begin position="141"/>
        <end position="151"/>
    </location>
</feature>
<dbReference type="EMBL" id="JBHOMY010000121">
    <property type="protein sequence ID" value="MFC1460235.1"/>
    <property type="molecule type" value="Genomic_DNA"/>
</dbReference>
<dbReference type="Gene3D" id="1.10.10.1550">
    <property type="entry name" value="ROS/MUCR transcriptional regulator protein"/>
    <property type="match status" value="1"/>
</dbReference>
<dbReference type="InterPro" id="IPR041920">
    <property type="entry name" value="ROS/MUCR_sf"/>
</dbReference>
<keyword evidence="4" id="KW-1185">Reference proteome</keyword>
<dbReference type="Proteomes" id="UP001593940">
    <property type="component" value="Unassembled WGS sequence"/>
</dbReference>
<sequence length="180" mass="19138">MSESTPSPNFIELSADIVSAYVSNNSVPASELPALLNSVYSALTKTGQAQSQEPQVELTPAVPVKKSVTADAIVCLEDGKKFKSLKRHLRTTYDMTPEQYRAKWGLPADYPMVAPNYAKARSELAKTMGLGQQRRKTAALVDAAANDSAPAKPKRAAAKAAATSDEVAASTKGKRTKKAA</sequence>
<proteinExistence type="inferred from homology"/>
<dbReference type="InterPro" id="IPR008807">
    <property type="entry name" value="ROS_MUCR"/>
</dbReference>
<feature type="region of interest" description="Disordered" evidence="2">
    <location>
        <begin position="141"/>
        <end position="180"/>
    </location>
</feature>
<evidence type="ECO:0000256" key="2">
    <source>
        <dbReference type="SAM" id="MobiDB-lite"/>
    </source>
</evidence>
<gene>
    <name evidence="3" type="ORF">ACETIH_26725</name>
</gene>
<comment type="caution">
    <text evidence="3">The sequence shown here is derived from an EMBL/GenBank/DDBJ whole genome shotgun (WGS) entry which is preliminary data.</text>
</comment>
<evidence type="ECO:0000313" key="4">
    <source>
        <dbReference type="Proteomes" id="UP001593940"/>
    </source>
</evidence>
<reference evidence="3 4" key="1">
    <citation type="submission" date="2024-09" db="EMBL/GenBank/DDBJ databases">
        <title>Nodulacao em especies de Leguminosae Basais da Amazonia e Caracterizacao dos Rizobios e Bacterias Associadas aos Nodulos.</title>
        <authorList>
            <person name="Jambeiro I.C.A."/>
            <person name="Lopes I.S."/>
            <person name="Aguiar E.R.G.R."/>
            <person name="Santos A.F.J."/>
            <person name="Dos Santos J.M.F."/>
            <person name="Gross E."/>
        </authorList>
    </citation>
    <scope>NUCLEOTIDE SEQUENCE [LARGE SCALE GENOMIC DNA]</scope>
    <source>
        <strain evidence="3 4">BRUESC1165</strain>
    </source>
</reference>
<comment type="similarity">
    <text evidence="1">Belongs to the ros/MucR family.</text>
</comment>
<organism evidence="3 4">
    <name type="scientific">Microvirga arabica</name>
    <dbReference type="NCBI Taxonomy" id="1128671"/>
    <lineage>
        <taxon>Bacteria</taxon>
        <taxon>Pseudomonadati</taxon>
        <taxon>Pseudomonadota</taxon>
        <taxon>Alphaproteobacteria</taxon>
        <taxon>Hyphomicrobiales</taxon>
        <taxon>Methylobacteriaceae</taxon>
        <taxon>Microvirga</taxon>
    </lineage>
</organism>
<evidence type="ECO:0000256" key="1">
    <source>
        <dbReference type="ARBA" id="ARBA00007031"/>
    </source>
</evidence>
<name>A0ABV6YGM8_9HYPH</name>
<evidence type="ECO:0000313" key="3">
    <source>
        <dbReference type="EMBL" id="MFC1460235.1"/>
    </source>
</evidence>
<dbReference type="RefSeq" id="WP_377031525.1">
    <property type="nucleotide sequence ID" value="NZ_JBHOMY010000121.1"/>
</dbReference>
<dbReference type="Pfam" id="PF05443">
    <property type="entry name" value="ROS_MUCR"/>
    <property type="match status" value="1"/>
</dbReference>